<dbReference type="InterPro" id="IPR013577">
    <property type="entry name" value="LLGL2"/>
</dbReference>
<dbReference type="PANTHER" id="PTHR10241">
    <property type="entry name" value="LETHAL 2 GIANT LARVAE PROTEIN"/>
    <property type="match status" value="1"/>
</dbReference>
<evidence type="ECO:0000313" key="5">
    <source>
        <dbReference type="Proteomes" id="UP000228934"/>
    </source>
</evidence>
<dbReference type="GO" id="GO:0032878">
    <property type="term" value="P:regulation of establishment or maintenance of cell polarity"/>
    <property type="evidence" value="ECO:0007669"/>
    <property type="project" value="TreeGrafter"/>
</dbReference>
<dbReference type="GO" id="GO:0008593">
    <property type="term" value="P:regulation of Notch signaling pathway"/>
    <property type="evidence" value="ECO:0007669"/>
    <property type="project" value="TreeGrafter"/>
</dbReference>
<dbReference type="PANTHER" id="PTHR10241:SF20">
    <property type="entry name" value="LLGL SCRIBBLE CELL POLARITY COMPLEX COMPONENT 2"/>
    <property type="match status" value="1"/>
</dbReference>
<evidence type="ECO:0000256" key="2">
    <source>
        <dbReference type="ARBA" id="ARBA00022737"/>
    </source>
</evidence>
<dbReference type="GO" id="GO:0030864">
    <property type="term" value="C:cortical actin cytoskeleton"/>
    <property type="evidence" value="ECO:0007669"/>
    <property type="project" value="TreeGrafter"/>
</dbReference>
<dbReference type="GO" id="GO:0005886">
    <property type="term" value="C:plasma membrane"/>
    <property type="evidence" value="ECO:0007669"/>
    <property type="project" value="TreeGrafter"/>
</dbReference>
<dbReference type="AlphaFoldDB" id="A0A2G9SEQ8"/>
<reference evidence="5" key="1">
    <citation type="journal article" date="2017" name="Nat. Commun.">
        <title>The North American bullfrog draft genome provides insight into hormonal regulation of long noncoding RNA.</title>
        <authorList>
            <person name="Hammond S.A."/>
            <person name="Warren R.L."/>
            <person name="Vandervalk B.P."/>
            <person name="Kucuk E."/>
            <person name="Khan H."/>
            <person name="Gibb E.A."/>
            <person name="Pandoh P."/>
            <person name="Kirk H."/>
            <person name="Zhao Y."/>
            <person name="Jones M."/>
            <person name="Mungall A.J."/>
            <person name="Coope R."/>
            <person name="Pleasance S."/>
            <person name="Moore R.A."/>
            <person name="Holt R.A."/>
            <person name="Round J.M."/>
            <person name="Ohora S."/>
            <person name="Walle B.V."/>
            <person name="Veldhoen N."/>
            <person name="Helbing C.C."/>
            <person name="Birol I."/>
        </authorList>
    </citation>
    <scope>NUCLEOTIDE SEQUENCE [LARGE SCALE GENOMIC DNA]</scope>
</reference>
<sequence>MKCSVDSFHGNQSMSGSIQEAVKEQLENVFWCRDAQQIISCHNDGGYNQWDAAGEPVQQSPMESKVPYGPFRCKAIGKITWLTTRRGSPYIVFQGGMPMASYGDRHSISVVHGSQQIAFDFTSRIIDHLVIANPDPSAECDDPRALLVLAEEELVAIDLQTPGWPVIQCPYLVSLHCSAITCSHHISSIPLKLWERIIGAGRKQNTHYSTMPWPIDGGVDLAPAPPQRDLLLTGLKGHAVKSTSIQLGYYSGIERSCKSGQLQGARYSGKKRWGQQNKKGKEEFILKPPNPKNNDYHQGGGAYLSDAALEDFLERVTRHEDGTVRFWDASGVCLQLLYKMSTVGVFQTDSDPNDNLNSHGEEEWPPLRKIISQFFSAHVSSLFGPSQVGCFDPYSDDPRLGIQKIYMCKFSGYLSVAGTAGQVQEANTRFEQEALREMELAPVQRRIEARTAEDSFTGFVRTLYFADTFIRDSSRHCPSLWAGTNGGTVYAFSLRVPPVERRMEEMVSAAQAKEIQLMHRAPVVGILILDGHSVPLPEPLEAAHDLSKSPDMQGSHQLLVISEEQLKVFTLPKVSSKLKLKLTATEGCRVRKSSVCNFGSCRSEDHNENHLTVLTNLGDIQVISLPHLKPQVRYDCIRKEDVSGIASCVFTKYGQGIGLCVKLSVASVNSF</sequence>
<dbReference type="GO" id="GO:0005096">
    <property type="term" value="F:GTPase activator activity"/>
    <property type="evidence" value="ECO:0007669"/>
    <property type="project" value="TreeGrafter"/>
</dbReference>
<dbReference type="GO" id="GO:0045159">
    <property type="term" value="F:myosin II binding"/>
    <property type="evidence" value="ECO:0007669"/>
    <property type="project" value="TreeGrafter"/>
</dbReference>
<dbReference type="GO" id="GO:0006893">
    <property type="term" value="P:Golgi to plasma membrane transport"/>
    <property type="evidence" value="ECO:0007669"/>
    <property type="project" value="TreeGrafter"/>
</dbReference>
<dbReference type="Proteomes" id="UP000228934">
    <property type="component" value="Unassembled WGS sequence"/>
</dbReference>
<accession>A0A2G9SEQ8</accession>
<keyword evidence="5" id="KW-1185">Reference proteome</keyword>
<gene>
    <name evidence="4" type="ORF">AB205_0034190</name>
</gene>
<proteinExistence type="predicted"/>
<dbReference type="Pfam" id="PF08366">
    <property type="entry name" value="LLGL"/>
    <property type="match status" value="1"/>
</dbReference>
<evidence type="ECO:0000259" key="3">
    <source>
        <dbReference type="Pfam" id="PF08366"/>
    </source>
</evidence>
<feature type="domain" description="Lethal giant larvae homologue 2" evidence="3">
    <location>
        <begin position="65"/>
        <end position="165"/>
    </location>
</feature>
<keyword evidence="2" id="KW-0677">Repeat</keyword>
<evidence type="ECO:0000313" key="4">
    <source>
        <dbReference type="EMBL" id="PIO38627.1"/>
    </source>
</evidence>
<dbReference type="PRINTS" id="PR00962">
    <property type="entry name" value="LETHAL2GIANT"/>
</dbReference>
<dbReference type="GO" id="GO:0030866">
    <property type="term" value="P:cortical actin cytoskeleton organization"/>
    <property type="evidence" value="ECO:0007669"/>
    <property type="project" value="TreeGrafter"/>
</dbReference>
<dbReference type="InterPro" id="IPR000664">
    <property type="entry name" value="Lethal2_giant"/>
</dbReference>
<evidence type="ECO:0000256" key="1">
    <source>
        <dbReference type="ARBA" id="ARBA00022574"/>
    </source>
</evidence>
<name>A0A2G9SEQ8_AQUCT</name>
<dbReference type="GO" id="GO:0051294">
    <property type="term" value="P:establishment of spindle orientation"/>
    <property type="evidence" value="ECO:0007669"/>
    <property type="project" value="TreeGrafter"/>
</dbReference>
<organism evidence="4 5">
    <name type="scientific">Aquarana catesbeiana</name>
    <name type="common">American bullfrog</name>
    <name type="synonym">Rana catesbeiana</name>
    <dbReference type="NCBI Taxonomy" id="8400"/>
    <lineage>
        <taxon>Eukaryota</taxon>
        <taxon>Metazoa</taxon>
        <taxon>Chordata</taxon>
        <taxon>Craniata</taxon>
        <taxon>Vertebrata</taxon>
        <taxon>Euteleostomi</taxon>
        <taxon>Amphibia</taxon>
        <taxon>Batrachia</taxon>
        <taxon>Anura</taxon>
        <taxon>Neobatrachia</taxon>
        <taxon>Ranoidea</taxon>
        <taxon>Ranidae</taxon>
        <taxon>Aquarana</taxon>
    </lineage>
</organism>
<dbReference type="EMBL" id="KV924451">
    <property type="protein sequence ID" value="PIO38627.1"/>
    <property type="molecule type" value="Genomic_DNA"/>
</dbReference>
<protein>
    <recommendedName>
        <fullName evidence="3">Lethal giant larvae homologue 2 domain-containing protein</fullName>
    </recommendedName>
</protein>
<keyword evidence="1" id="KW-0853">WD repeat</keyword>
<dbReference type="OrthoDB" id="19944at2759"/>